<comment type="similarity">
    <text evidence="1">Belongs to the Gfa family.</text>
</comment>
<dbReference type="InterPro" id="IPR011057">
    <property type="entry name" value="Mss4-like_sf"/>
</dbReference>
<dbReference type="InterPro" id="IPR006913">
    <property type="entry name" value="CENP-V/GFA"/>
</dbReference>
<evidence type="ECO:0000313" key="7">
    <source>
        <dbReference type="Proteomes" id="UP001201701"/>
    </source>
</evidence>
<dbReference type="EMBL" id="JAKREW010000026">
    <property type="protein sequence ID" value="MCG7507592.1"/>
    <property type="molecule type" value="Genomic_DNA"/>
</dbReference>
<accession>A0ABS9QJG2</accession>
<name>A0ABS9QJG2_9HYPH</name>
<evidence type="ECO:0000256" key="4">
    <source>
        <dbReference type="ARBA" id="ARBA00023239"/>
    </source>
</evidence>
<reference evidence="6 7" key="1">
    <citation type="submission" date="2022-02" db="EMBL/GenBank/DDBJ databases">
        <title>Draft genome sequence of Mezorhizobium retamae strain IRAMC:0171 isolated from Retama raetam nodules.</title>
        <authorList>
            <person name="Bengaied R."/>
            <person name="Sbissi I."/>
            <person name="Huber K."/>
            <person name="Ghodbane F."/>
            <person name="Nouioui I."/>
            <person name="Tarhouni M."/>
            <person name="Gtari M."/>
        </authorList>
    </citation>
    <scope>NUCLEOTIDE SEQUENCE [LARGE SCALE GENOMIC DNA]</scope>
    <source>
        <strain evidence="6 7">IRAMC:0171</strain>
    </source>
</reference>
<dbReference type="Pfam" id="PF04828">
    <property type="entry name" value="GFA"/>
    <property type="match status" value="1"/>
</dbReference>
<dbReference type="PANTHER" id="PTHR33337:SF40">
    <property type="entry name" value="CENP-V_GFA DOMAIN-CONTAINING PROTEIN-RELATED"/>
    <property type="match status" value="1"/>
</dbReference>
<evidence type="ECO:0000256" key="2">
    <source>
        <dbReference type="ARBA" id="ARBA00022723"/>
    </source>
</evidence>
<dbReference type="Proteomes" id="UP001201701">
    <property type="component" value="Unassembled WGS sequence"/>
</dbReference>
<keyword evidence="3" id="KW-0862">Zinc</keyword>
<dbReference type="Gene3D" id="3.90.1590.10">
    <property type="entry name" value="glutathione-dependent formaldehyde- activating enzyme (gfa)"/>
    <property type="match status" value="1"/>
</dbReference>
<dbReference type="SUPFAM" id="SSF51316">
    <property type="entry name" value="Mss4-like"/>
    <property type="match status" value="1"/>
</dbReference>
<feature type="domain" description="CENP-V/GFA" evidence="5">
    <location>
        <begin position="3"/>
        <end position="115"/>
    </location>
</feature>
<evidence type="ECO:0000256" key="1">
    <source>
        <dbReference type="ARBA" id="ARBA00005495"/>
    </source>
</evidence>
<evidence type="ECO:0000259" key="5">
    <source>
        <dbReference type="PROSITE" id="PS51891"/>
    </source>
</evidence>
<dbReference type="PROSITE" id="PS51891">
    <property type="entry name" value="CENP_V_GFA"/>
    <property type="match status" value="1"/>
</dbReference>
<keyword evidence="7" id="KW-1185">Reference proteome</keyword>
<keyword evidence="2" id="KW-0479">Metal-binding</keyword>
<comment type="caution">
    <text evidence="6">The sequence shown here is derived from an EMBL/GenBank/DDBJ whole genome shotgun (WGS) entry which is preliminary data.</text>
</comment>
<organism evidence="6 7">
    <name type="scientific">Mesorhizobium retamae</name>
    <dbReference type="NCBI Taxonomy" id="2912854"/>
    <lineage>
        <taxon>Bacteria</taxon>
        <taxon>Pseudomonadati</taxon>
        <taxon>Pseudomonadota</taxon>
        <taxon>Alphaproteobacteria</taxon>
        <taxon>Hyphomicrobiales</taxon>
        <taxon>Phyllobacteriaceae</taxon>
        <taxon>Mesorhizobium</taxon>
    </lineage>
</organism>
<dbReference type="PANTHER" id="PTHR33337">
    <property type="entry name" value="GFA DOMAIN-CONTAINING PROTEIN"/>
    <property type="match status" value="1"/>
</dbReference>
<proteinExistence type="inferred from homology"/>
<evidence type="ECO:0000313" key="6">
    <source>
        <dbReference type="EMBL" id="MCG7507592.1"/>
    </source>
</evidence>
<dbReference type="RefSeq" id="WP_239368880.1">
    <property type="nucleotide sequence ID" value="NZ_JAKREW010000026.1"/>
</dbReference>
<gene>
    <name evidence="6" type="ORF">L4923_21380</name>
</gene>
<evidence type="ECO:0000256" key="3">
    <source>
        <dbReference type="ARBA" id="ARBA00022833"/>
    </source>
</evidence>
<sequence>MKIDGSCHCGAISYEAEVDPGTTSICHCTDCQQLTGTAFRVTVPASEAQFRLIKGEPKIYVKTGSSGAKRLQAFCGDCGSHLYVVGAGDGPKVYGIRVGTASQRQDLVPRSEKWHGSALSWLPHFESVETTTERQ</sequence>
<protein>
    <submittedName>
        <fullName evidence="6">GFA family protein</fullName>
    </submittedName>
</protein>
<keyword evidence="4" id="KW-0456">Lyase</keyword>